<protein>
    <submittedName>
        <fullName evidence="5">FCD domain-containing protein</fullName>
    </submittedName>
</protein>
<evidence type="ECO:0000256" key="3">
    <source>
        <dbReference type="ARBA" id="ARBA00023163"/>
    </source>
</evidence>
<dbReference type="RefSeq" id="WP_201846272.1">
    <property type="nucleotide sequence ID" value="NZ_JAERRG010000001.1"/>
</dbReference>
<evidence type="ECO:0000256" key="1">
    <source>
        <dbReference type="ARBA" id="ARBA00023015"/>
    </source>
</evidence>
<feature type="domain" description="GntR C-terminal" evidence="4">
    <location>
        <begin position="28"/>
        <end position="92"/>
    </location>
</feature>
<keyword evidence="3" id="KW-0804">Transcription</keyword>
<dbReference type="Pfam" id="PF07729">
    <property type="entry name" value="FCD"/>
    <property type="match status" value="1"/>
</dbReference>
<dbReference type="EMBL" id="JAERRG010000001">
    <property type="protein sequence ID" value="MBL1110852.1"/>
    <property type="molecule type" value="Genomic_DNA"/>
</dbReference>
<comment type="caution">
    <text evidence="5">The sequence shown here is derived from an EMBL/GenBank/DDBJ whole genome shotgun (WGS) entry which is preliminary data.</text>
</comment>
<dbReference type="InterPro" id="IPR011711">
    <property type="entry name" value="GntR_C"/>
</dbReference>
<reference evidence="5 6" key="1">
    <citation type="submission" date="2021-01" db="EMBL/GenBank/DDBJ databases">
        <title>WGS of actinomycetes isolated from Thailand.</title>
        <authorList>
            <person name="Thawai C."/>
        </authorList>
    </citation>
    <scope>NUCLEOTIDE SEQUENCE [LARGE SCALE GENOMIC DNA]</scope>
    <source>
        <strain evidence="5 6">CA3R110</strain>
    </source>
</reference>
<evidence type="ECO:0000256" key="2">
    <source>
        <dbReference type="ARBA" id="ARBA00023125"/>
    </source>
</evidence>
<name>A0ABS1PEQ1_9ACTN</name>
<keyword evidence="2" id="KW-0238">DNA-binding</keyword>
<sequence>MEDAVFGVLDTARLEGAEPTRPAVAGVAAAAADRLLSVALSLRDAATVYHRWSTPIGHDYDRDIAGEHQALVDAVIARDADAASRLLAQHIDRTSASLRAVTHSEIEHAG</sequence>
<evidence type="ECO:0000313" key="6">
    <source>
        <dbReference type="Proteomes" id="UP000621510"/>
    </source>
</evidence>
<evidence type="ECO:0000259" key="4">
    <source>
        <dbReference type="Pfam" id="PF07729"/>
    </source>
</evidence>
<keyword evidence="6" id="KW-1185">Reference proteome</keyword>
<proteinExistence type="predicted"/>
<dbReference type="InterPro" id="IPR008920">
    <property type="entry name" value="TF_FadR/GntR_C"/>
</dbReference>
<evidence type="ECO:0000313" key="5">
    <source>
        <dbReference type="EMBL" id="MBL1110852.1"/>
    </source>
</evidence>
<accession>A0ABS1PEQ1</accession>
<dbReference type="SUPFAM" id="SSF48008">
    <property type="entry name" value="GntR ligand-binding domain-like"/>
    <property type="match status" value="1"/>
</dbReference>
<keyword evidence="1" id="KW-0805">Transcription regulation</keyword>
<gene>
    <name evidence="5" type="ORF">JK364_00250</name>
</gene>
<dbReference type="Proteomes" id="UP000621510">
    <property type="component" value="Unassembled WGS sequence"/>
</dbReference>
<organism evidence="5 6">
    <name type="scientific">Streptomyces endocoffeicus</name>
    <dbReference type="NCBI Taxonomy" id="2898945"/>
    <lineage>
        <taxon>Bacteria</taxon>
        <taxon>Bacillati</taxon>
        <taxon>Actinomycetota</taxon>
        <taxon>Actinomycetes</taxon>
        <taxon>Kitasatosporales</taxon>
        <taxon>Streptomycetaceae</taxon>
        <taxon>Streptomyces</taxon>
    </lineage>
</organism>
<dbReference type="Gene3D" id="1.20.120.530">
    <property type="entry name" value="GntR ligand-binding domain-like"/>
    <property type="match status" value="1"/>
</dbReference>